<dbReference type="Proteomes" id="UP001062846">
    <property type="component" value="Chromosome 6"/>
</dbReference>
<reference evidence="1" key="1">
    <citation type="submission" date="2022-02" db="EMBL/GenBank/DDBJ databases">
        <title>Plant Genome Project.</title>
        <authorList>
            <person name="Zhang R.-G."/>
        </authorList>
    </citation>
    <scope>NUCLEOTIDE SEQUENCE</scope>
    <source>
        <strain evidence="1">AT1</strain>
    </source>
</reference>
<proteinExistence type="predicted"/>
<keyword evidence="2" id="KW-1185">Reference proteome</keyword>
<accession>A0ACC0NB52</accession>
<name>A0ACC0NB52_RHOML</name>
<evidence type="ECO:0000313" key="1">
    <source>
        <dbReference type="EMBL" id="KAI8550481.1"/>
    </source>
</evidence>
<dbReference type="EMBL" id="CM046393">
    <property type="protein sequence ID" value="KAI8550481.1"/>
    <property type="molecule type" value="Genomic_DNA"/>
</dbReference>
<sequence>MANENRPENPELAKQVKEIEHALARSQGDQILDFEGLCLFPDSQLPEKFKMPNIEKFNGTGNPTNHVRHVINTLKLMGLNDELIAQLIQRTITESALD</sequence>
<comment type="caution">
    <text evidence="1">The sequence shown here is derived from an EMBL/GenBank/DDBJ whole genome shotgun (WGS) entry which is preliminary data.</text>
</comment>
<gene>
    <name evidence="1" type="ORF">RHMOL_Rhmol06G0110100</name>
</gene>
<protein>
    <submittedName>
        <fullName evidence="1">Uncharacterized protein</fullName>
    </submittedName>
</protein>
<evidence type="ECO:0000313" key="2">
    <source>
        <dbReference type="Proteomes" id="UP001062846"/>
    </source>
</evidence>
<organism evidence="1 2">
    <name type="scientific">Rhododendron molle</name>
    <name type="common">Chinese azalea</name>
    <name type="synonym">Azalea mollis</name>
    <dbReference type="NCBI Taxonomy" id="49168"/>
    <lineage>
        <taxon>Eukaryota</taxon>
        <taxon>Viridiplantae</taxon>
        <taxon>Streptophyta</taxon>
        <taxon>Embryophyta</taxon>
        <taxon>Tracheophyta</taxon>
        <taxon>Spermatophyta</taxon>
        <taxon>Magnoliopsida</taxon>
        <taxon>eudicotyledons</taxon>
        <taxon>Gunneridae</taxon>
        <taxon>Pentapetalae</taxon>
        <taxon>asterids</taxon>
        <taxon>Ericales</taxon>
        <taxon>Ericaceae</taxon>
        <taxon>Ericoideae</taxon>
        <taxon>Rhodoreae</taxon>
        <taxon>Rhododendron</taxon>
    </lineage>
</organism>